<keyword evidence="2" id="KW-1185">Reference proteome</keyword>
<evidence type="ECO:0008006" key="3">
    <source>
        <dbReference type="Google" id="ProtNLM"/>
    </source>
</evidence>
<dbReference type="Pfam" id="PF15575">
    <property type="entry name" value="Imm49"/>
    <property type="match status" value="1"/>
</dbReference>
<reference evidence="2" key="1">
    <citation type="journal article" date="2019" name="Int. J. Syst. Evol. Microbiol.">
        <title>The Global Catalogue of Microorganisms (GCM) 10K type strain sequencing project: providing services to taxonomists for standard genome sequencing and annotation.</title>
        <authorList>
            <consortium name="The Broad Institute Genomics Platform"/>
            <consortium name="The Broad Institute Genome Sequencing Center for Infectious Disease"/>
            <person name="Wu L."/>
            <person name="Ma J."/>
        </authorList>
    </citation>
    <scope>NUCLEOTIDE SEQUENCE [LARGE SCALE GENOMIC DNA]</scope>
    <source>
        <strain evidence="2">JCM 16924</strain>
    </source>
</reference>
<dbReference type="Proteomes" id="UP001500456">
    <property type="component" value="Unassembled WGS sequence"/>
</dbReference>
<comment type="caution">
    <text evidence="1">The sequence shown here is derived from an EMBL/GenBank/DDBJ whole genome shotgun (WGS) entry which is preliminary data.</text>
</comment>
<name>A0ABP7T6K2_9ACTN</name>
<gene>
    <name evidence="1" type="ORF">GCM10022232_78320</name>
</gene>
<organism evidence="1 2">
    <name type="scientific">Streptomyces plumbiresistens</name>
    <dbReference type="NCBI Taxonomy" id="511811"/>
    <lineage>
        <taxon>Bacteria</taxon>
        <taxon>Bacillati</taxon>
        <taxon>Actinomycetota</taxon>
        <taxon>Actinomycetes</taxon>
        <taxon>Kitasatosporales</taxon>
        <taxon>Streptomycetaceae</taxon>
        <taxon>Streptomyces</taxon>
    </lineage>
</organism>
<dbReference type="InterPro" id="IPR029074">
    <property type="entry name" value="Imm49"/>
</dbReference>
<dbReference type="EMBL" id="BAAAZX010000032">
    <property type="protein sequence ID" value="GAA4021807.1"/>
    <property type="molecule type" value="Genomic_DNA"/>
</dbReference>
<protein>
    <recommendedName>
        <fullName evidence="3">Immunity 49 family protein</fullName>
    </recommendedName>
</protein>
<evidence type="ECO:0000313" key="1">
    <source>
        <dbReference type="EMBL" id="GAA4021807.1"/>
    </source>
</evidence>
<evidence type="ECO:0000313" key="2">
    <source>
        <dbReference type="Proteomes" id="UP001500456"/>
    </source>
</evidence>
<accession>A0ABP7T6K2</accession>
<sequence>MTVIVTRHDFSADDAEGWCELLHDGAVEAIDELDADSRNFDHAFLMTLTEAEARCLRDPLAEYAPTWRAWVAAMQVGSALFASATASDARVEARIAGKLRSIPASGPQYSANAGNWLKAFWLAVICREQDRMTQLCAVPISLLRESGAEYDEYIYDWIDALQSYWLNRGNVSEKLVAAVDGTKPETAVIASPELMLKILHPPLELFYRYLRQDSEQFNSTLADAVRRHKEYWTADEDRASSSEGLLALAPLAMACLGHDADFPAEVRSDYLPQALVEGAWIGEIEY</sequence>
<dbReference type="RefSeq" id="WP_266434970.1">
    <property type="nucleotide sequence ID" value="NZ_BAAAZX010000032.1"/>
</dbReference>
<proteinExistence type="predicted"/>